<feature type="compositionally biased region" description="Polar residues" evidence="4">
    <location>
        <begin position="802"/>
        <end position="819"/>
    </location>
</feature>
<feature type="region of interest" description="Disordered" evidence="4">
    <location>
        <begin position="211"/>
        <end position="270"/>
    </location>
</feature>
<sequence length="1615" mass="176492">MRRNIRSMHLEFFHGTLTALVLWTCLNPGVGWPLQGNTAAVLLPTKYLKSSAVTSMPSVSTEPKVVRASESNRSPAVVGVHSYRLPPSPANLLKPDGFQFYTYNERGEMITKQMTMQDIQSLIASGGPDHSMVGIQEPQKAEDILTGGKKVMDVVEKVQNVLKSAMDKPLSTLTVSHPMIPEKANAEWSNILPAILAGDKYGNKVEETHHVEEATSKPLSSSTVPNHTTTGAIKSTPTEKLENATKQGEQSEEAIIKSDKNETHMVSSTITPGTSTISYTEKLMIPVSVITTEQNIEEIIQRTTQSPIFHKTTQVATSSESTTREQYDHDKEKDKIDTFIPSSVESTTNNSNNVDRTNENYSSSTDVVTHRIDLLTTQTKTKPVTVNTTPKEDVQVSPEMQTVALVESSQTQSSVTNEPFTTSSTQSPSSSTVTSASKYGTSVSIESSTSMQDTVTKINDMETTESIKPLSLELINSLSSMVNQVSENISSVLPMNSVFEPTVSENENEKYSNDAEVTLSEVYTITVPSTTSEDFPGDLKNDTLEERTEDSTVGTTVKSKVDQEETSSTTSSSNLTDLERTTNYSDETSTQTESVHTDVQLNGTETTAMVNETLSNFNSSESIAIIEGMLQTASTEANTAVTALLTLPSSLPENMSASTLASALIAGFNSPNLNKTETVSLESTTASNEELNVTDTTSNTKISVLETDNMNDTKKEGEIENTTAKTEDLVTEDVSHKEATTPETTDRTLVTGTSIETSTIEQSGSAITFESTTTASSSVSDEVTKNTDTSVMSTAFMEHTIVPTSETVTKSSNESTTNVSVERTTSSPSLSSQKSEEGSKLRIETTEIVMPEILSSTERVSQGVSQKDDKTSVTYVDNTTEASSTERNAESTAYNATTVSDELLISRSELANSTVIKNSSNAEEHVAEKQHKTDEPLDNMKNRIVEDSLKEMEELQGNRTVSASNTTVTSLNDTKLFVVTTIDAPEIPSEDKSRLSLDTPTTPNSIQKDTKENLEDTPSGTSTMSPINLDKSENKTKVSNESLQTNSSTNNTMVTQSLSASHDKSKINEKIDTPERQPTLQNKANRTNTSPEHTWQRIPLHQATPMSTTTKKPDVPLSTVSTTLQTHSTEAEMQHQTTPATETGSTVSLDASKNVGGLDTSTKNTSSDVVNFSRLCNELAMEFWIAANKGLSTGRSLILSPFGMTSLLAMVFLGARGATSDQMNEVLGLDNFATFNPHLIFQNVTDTVSLPRNQGIANAAFVRELFADKAKVRKLLPFYKEQAQQFYEGLVAEVNFATISDLARRRTNLLIRKQTGGRIKDFVKSNAVPLRSPLAAISANVFQTDCNTSSASTMGRDGELYFAVSSVHRLRKLIPVPAIVWRSNILAGYEPSLDATAVALGGVDKVVSTIFLLPGQQGHVAPGDTLDRLEQRLMNGAFRDGSWDKLLKVLIPRPGLEVQIPKFSHRSVVNATAALKRMGLDQLFSSHADFKGINGIGNRLFLSDVLQMNLFSTCGDENISNGRHLVEIYPASPSIRNFQHNELLSNEKLALDRIARTVDMQSKRYQTISTMDRRRNHERSEDKPRLKLDQPFLYFVRHNPTSLILHMGRFNPRLI</sequence>
<feature type="region of interest" description="Disordered" evidence="4">
    <location>
        <begin position="406"/>
        <end position="436"/>
    </location>
</feature>
<dbReference type="Gene3D" id="2.30.39.10">
    <property type="entry name" value="Alpha-1-antitrypsin, domain 1"/>
    <property type="match status" value="2"/>
</dbReference>
<feature type="compositionally biased region" description="Polar residues" evidence="4">
    <location>
        <begin position="1039"/>
        <end position="1060"/>
    </location>
</feature>
<feature type="signal peptide" evidence="5">
    <location>
        <begin position="1"/>
        <end position="31"/>
    </location>
</feature>
<dbReference type="PROSITE" id="PS00284">
    <property type="entry name" value="SERPIN"/>
    <property type="match status" value="1"/>
</dbReference>
<feature type="compositionally biased region" description="Low complexity" evidence="4">
    <location>
        <begin position="342"/>
        <end position="354"/>
    </location>
</feature>
<gene>
    <name evidence="7" type="ORF">XYLVIOL_LOCUS3079</name>
</gene>
<feature type="compositionally biased region" description="Polar residues" evidence="4">
    <location>
        <begin position="217"/>
        <end position="236"/>
    </location>
</feature>
<dbReference type="InterPro" id="IPR023796">
    <property type="entry name" value="Serpin_dom"/>
</dbReference>
<feature type="compositionally biased region" description="Polar residues" evidence="4">
    <location>
        <begin position="581"/>
        <end position="596"/>
    </location>
</feature>
<dbReference type="PANTHER" id="PTHR11461">
    <property type="entry name" value="SERINE PROTEASE INHIBITOR, SERPIN"/>
    <property type="match status" value="1"/>
</dbReference>
<evidence type="ECO:0000256" key="1">
    <source>
        <dbReference type="ARBA" id="ARBA00022690"/>
    </source>
</evidence>
<feature type="compositionally biased region" description="Polar residues" evidence="4">
    <location>
        <begin position="1076"/>
        <end position="1093"/>
    </location>
</feature>
<feature type="compositionally biased region" description="Polar residues" evidence="4">
    <location>
        <begin position="1118"/>
        <end position="1128"/>
    </location>
</feature>
<comment type="similarity">
    <text evidence="3">Belongs to the serpin family.</text>
</comment>
<feature type="region of interest" description="Disordered" evidence="4">
    <location>
        <begin position="989"/>
        <end position="1149"/>
    </location>
</feature>
<keyword evidence="8" id="KW-1185">Reference proteome</keyword>
<feature type="domain" description="Serpin" evidence="6">
    <location>
        <begin position="1183"/>
        <end position="1612"/>
    </location>
</feature>
<organism evidence="7 8">
    <name type="scientific">Xylocopa violacea</name>
    <name type="common">Violet carpenter bee</name>
    <name type="synonym">Apis violacea</name>
    <dbReference type="NCBI Taxonomy" id="135666"/>
    <lineage>
        <taxon>Eukaryota</taxon>
        <taxon>Metazoa</taxon>
        <taxon>Ecdysozoa</taxon>
        <taxon>Arthropoda</taxon>
        <taxon>Hexapoda</taxon>
        <taxon>Insecta</taxon>
        <taxon>Pterygota</taxon>
        <taxon>Neoptera</taxon>
        <taxon>Endopterygota</taxon>
        <taxon>Hymenoptera</taxon>
        <taxon>Apocrita</taxon>
        <taxon>Aculeata</taxon>
        <taxon>Apoidea</taxon>
        <taxon>Anthophila</taxon>
        <taxon>Apidae</taxon>
        <taxon>Xylocopa</taxon>
        <taxon>Xylocopa</taxon>
    </lineage>
</organism>
<keyword evidence="2" id="KW-0722">Serine protease inhibitor</keyword>
<name>A0ABP1NAS1_XYLVO</name>
<feature type="compositionally biased region" description="Polar residues" evidence="4">
    <location>
        <begin position="856"/>
        <end position="865"/>
    </location>
</feature>
<feature type="compositionally biased region" description="Basic and acidic residues" evidence="4">
    <location>
        <begin position="537"/>
        <end position="550"/>
    </location>
</feature>
<accession>A0ABP1NAS1</accession>
<feature type="compositionally biased region" description="Basic and acidic residues" evidence="4">
    <location>
        <begin position="254"/>
        <end position="263"/>
    </location>
</feature>
<evidence type="ECO:0000313" key="8">
    <source>
        <dbReference type="Proteomes" id="UP001642520"/>
    </source>
</evidence>
<feature type="compositionally biased region" description="Polar residues" evidence="4">
    <location>
        <begin position="996"/>
        <end position="1007"/>
    </location>
</feature>
<dbReference type="InterPro" id="IPR036186">
    <property type="entry name" value="Serpin_sf"/>
</dbReference>
<protein>
    <recommendedName>
        <fullName evidence="6">Serpin domain-containing protein</fullName>
    </recommendedName>
</protein>
<dbReference type="SMART" id="SM00093">
    <property type="entry name" value="SERPIN"/>
    <property type="match status" value="1"/>
</dbReference>
<feature type="compositionally biased region" description="Polar residues" evidence="4">
    <location>
        <begin position="1134"/>
        <end position="1149"/>
    </location>
</feature>
<evidence type="ECO:0000256" key="3">
    <source>
        <dbReference type="RuleBase" id="RU000411"/>
    </source>
</evidence>
<reference evidence="7 8" key="1">
    <citation type="submission" date="2024-08" db="EMBL/GenBank/DDBJ databases">
        <authorList>
            <person name="Will J Nash"/>
            <person name="Angela Man"/>
            <person name="Seanna McTaggart"/>
            <person name="Kendall Baker"/>
            <person name="Tom Barker"/>
            <person name="Leah Catchpole"/>
            <person name="Alex Durrant"/>
            <person name="Karim Gharbi"/>
            <person name="Naomi Irish"/>
            <person name="Gemy Kaithakottil"/>
            <person name="Debby Ku"/>
            <person name="Aaliyah Providence"/>
            <person name="Felix Shaw"/>
            <person name="David Swarbreck"/>
            <person name="Chris Watkins"/>
            <person name="Ann M. McCartney"/>
            <person name="Giulio Formenti"/>
            <person name="Alice Mouton"/>
            <person name="Noel Vella"/>
            <person name="Bjorn M von Reumont"/>
            <person name="Adriana Vella"/>
            <person name="Wilfried Haerty"/>
        </authorList>
    </citation>
    <scope>NUCLEOTIDE SEQUENCE [LARGE SCALE GENOMIC DNA]</scope>
</reference>
<feature type="compositionally biased region" description="Polar residues" evidence="4">
    <location>
        <begin position="872"/>
        <end position="892"/>
    </location>
</feature>
<dbReference type="Gene3D" id="3.30.497.10">
    <property type="entry name" value="Antithrombin, subunit I, domain 2"/>
    <property type="match status" value="1"/>
</dbReference>
<evidence type="ECO:0000256" key="5">
    <source>
        <dbReference type="SAM" id="SignalP"/>
    </source>
</evidence>
<evidence type="ECO:0000313" key="7">
    <source>
        <dbReference type="EMBL" id="CAL7938081.1"/>
    </source>
</evidence>
<dbReference type="PANTHER" id="PTHR11461:SF372">
    <property type="entry name" value="ACCESSORY GLAND PROTEIN ACP76A-RELATED"/>
    <property type="match status" value="1"/>
</dbReference>
<dbReference type="SUPFAM" id="SSF56574">
    <property type="entry name" value="Serpins"/>
    <property type="match status" value="1"/>
</dbReference>
<feature type="chain" id="PRO_5045509110" description="Serpin domain-containing protein" evidence="5">
    <location>
        <begin position="32"/>
        <end position="1615"/>
    </location>
</feature>
<comment type="caution">
    <text evidence="7">The sequence shown here is derived from an EMBL/GenBank/DDBJ whole genome shotgun (WGS) entry which is preliminary data.</text>
</comment>
<dbReference type="InterPro" id="IPR023795">
    <property type="entry name" value="Serpin_CS"/>
</dbReference>
<feature type="region of interest" description="Disordered" evidence="4">
    <location>
        <begin position="528"/>
        <end position="596"/>
    </location>
</feature>
<dbReference type="Proteomes" id="UP001642520">
    <property type="component" value="Unassembled WGS sequence"/>
</dbReference>
<keyword evidence="5" id="KW-0732">Signal</keyword>
<feature type="compositionally biased region" description="Polar residues" evidence="4">
    <location>
        <begin position="407"/>
        <end position="420"/>
    </location>
</feature>
<feature type="compositionally biased region" description="Polar residues" evidence="4">
    <location>
        <begin position="1016"/>
        <end position="1026"/>
    </location>
</feature>
<proteinExistence type="inferred from homology"/>
<feature type="compositionally biased region" description="Low complexity" evidence="4">
    <location>
        <begin position="820"/>
        <end position="833"/>
    </location>
</feature>
<dbReference type="Pfam" id="PF00079">
    <property type="entry name" value="Serpin"/>
    <property type="match status" value="1"/>
</dbReference>
<keyword evidence="1" id="KW-0646">Protease inhibitor</keyword>
<evidence type="ECO:0000259" key="6">
    <source>
        <dbReference type="SMART" id="SM00093"/>
    </source>
</evidence>
<feature type="region of interest" description="Disordered" evidence="4">
    <location>
        <begin position="856"/>
        <end position="892"/>
    </location>
</feature>
<dbReference type="InterPro" id="IPR000215">
    <property type="entry name" value="Serpin_fam"/>
</dbReference>
<feature type="compositionally biased region" description="Basic and acidic residues" evidence="4">
    <location>
        <begin position="1061"/>
        <end position="1075"/>
    </location>
</feature>
<evidence type="ECO:0000256" key="4">
    <source>
        <dbReference type="SAM" id="MobiDB-lite"/>
    </source>
</evidence>
<feature type="region of interest" description="Disordered" evidence="4">
    <location>
        <begin position="342"/>
        <end position="364"/>
    </location>
</feature>
<feature type="compositionally biased region" description="Basic and acidic residues" evidence="4">
    <location>
        <begin position="834"/>
        <end position="843"/>
    </location>
</feature>
<feature type="region of interest" description="Disordered" evidence="4">
    <location>
        <begin position="802"/>
        <end position="843"/>
    </location>
</feature>
<dbReference type="InterPro" id="IPR042185">
    <property type="entry name" value="Serpin_sf_2"/>
</dbReference>
<feature type="compositionally biased region" description="Low complexity" evidence="4">
    <location>
        <begin position="421"/>
        <end position="436"/>
    </location>
</feature>
<evidence type="ECO:0000256" key="2">
    <source>
        <dbReference type="ARBA" id="ARBA00022900"/>
    </source>
</evidence>
<dbReference type="EMBL" id="CAXAJV020001288">
    <property type="protein sequence ID" value="CAL7938081.1"/>
    <property type="molecule type" value="Genomic_DNA"/>
</dbReference>
<dbReference type="InterPro" id="IPR042178">
    <property type="entry name" value="Serpin_sf_1"/>
</dbReference>